<dbReference type="SUPFAM" id="SSF88713">
    <property type="entry name" value="Glycoside hydrolase/deacetylase"/>
    <property type="match status" value="1"/>
</dbReference>
<dbReference type="Gene3D" id="3.20.20.370">
    <property type="entry name" value="Glycoside hydrolase/deacetylase"/>
    <property type="match status" value="1"/>
</dbReference>
<dbReference type="Pfam" id="PF04794">
    <property type="entry name" value="YdjC"/>
    <property type="match status" value="1"/>
</dbReference>
<dbReference type="InterPro" id="IPR006879">
    <property type="entry name" value="YdjC-like"/>
</dbReference>
<evidence type="ECO:0000313" key="7">
    <source>
        <dbReference type="EMBL" id="MBD1384255.1"/>
    </source>
</evidence>
<evidence type="ECO:0000256" key="5">
    <source>
        <dbReference type="ARBA" id="ARBA00023277"/>
    </source>
</evidence>
<accession>A0ABR7X3T4</accession>
<dbReference type="InterPro" id="IPR011330">
    <property type="entry name" value="Glyco_hydro/deAcase_b/a-brl"/>
</dbReference>
<keyword evidence="3" id="KW-0378">Hydrolase</keyword>
<comment type="cofactor">
    <cofactor evidence="1">
        <name>Mg(2+)</name>
        <dbReference type="ChEBI" id="CHEBI:18420"/>
    </cofactor>
</comment>
<gene>
    <name evidence="7" type="ORF">IDJ75_03115</name>
</gene>
<keyword evidence="8" id="KW-1185">Reference proteome</keyword>
<evidence type="ECO:0000256" key="1">
    <source>
        <dbReference type="ARBA" id="ARBA00001946"/>
    </source>
</evidence>
<sequence length="308" mass="34657">MKNIKHLFFLLLNVAVMQTASAQMSIQVLPRLMLRLDDIGMNHSVNMAMQKMADTKMPFSASVQFACPWYQEAVEILKKNPQISVGVHLTLTSEWKNYRWGPVTGREAVPSLVDKVGYFPQSTEAFAKSGYKTEEVEKELSAQIERALASGLKISYIDPHMGIALSTPALRALTEKLARKYKLGISTLSETVYFGETYKEMWGEPVATKKKAFLAYVTNKLSKNRPNLVVIHVALQTPEMNALFDMNSSMMNTKAGKPLTALHRETELNMLLSPQFKALVNNKFTLTNYTELIKERGVGSMRLEVVKN</sequence>
<dbReference type="Proteomes" id="UP000618754">
    <property type="component" value="Unassembled WGS sequence"/>
</dbReference>
<dbReference type="PANTHER" id="PTHR31609:SF1">
    <property type="entry name" value="CARBOHYDRATE DEACETYLASE"/>
    <property type="match status" value="1"/>
</dbReference>
<proteinExistence type="predicted"/>
<reference evidence="7 8" key="1">
    <citation type="submission" date="2020-09" db="EMBL/GenBank/DDBJ databases">
        <title>Novel species of Mucilaginibacter isolated from a glacier on the Tibetan Plateau.</title>
        <authorList>
            <person name="Liu Q."/>
            <person name="Xin Y.-H."/>
        </authorList>
    </citation>
    <scope>NUCLEOTIDE SEQUENCE [LARGE SCALE GENOMIC DNA]</scope>
    <source>
        <strain evidence="7 8">CGMCC 1.13878</strain>
    </source>
</reference>
<keyword evidence="2" id="KW-0479">Metal-binding</keyword>
<comment type="caution">
    <text evidence="7">The sequence shown here is derived from an EMBL/GenBank/DDBJ whole genome shotgun (WGS) entry which is preliminary data.</text>
</comment>
<feature type="signal peptide" evidence="6">
    <location>
        <begin position="1"/>
        <end position="22"/>
    </location>
</feature>
<feature type="chain" id="PRO_5047445456" evidence="6">
    <location>
        <begin position="23"/>
        <end position="308"/>
    </location>
</feature>
<evidence type="ECO:0000256" key="3">
    <source>
        <dbReference type="ARBA" id="ARBA00022801"/>
    </source>
</evidence>
<dbReference type="EMBL" id="JACWMW010000001">
    <property type="protein sequence ID" value="MBD1384255.1"/>
    <property type="molecule type" value="Genomic_DNA"/>
</dbReference>
<dbReference type="PANTHER" id="PTHR31609">
    <property type="entry name" value="YDJC DEACETYLASE FAMILY MEMBER"/>
    <property type="match status" value="1"/>
</dbReference>
<evidence type="ECO:0000256" key="6">
    <source>
        <dbReference type="SAM" id="SignalP"/>
    </source>
</evidence>
<protein>
    <submittedName>
        <fullName evidence="7">ChbG/HpnK family deacetylase</fullName>
    </submittedName>
</protein>
<evidence type="ECO:0000313" key="8">
    <source>
        <dbReference type="Proteomes" id="UP000618754"/>
    </source>
</evidence>
<dbReference type="RefSeq" id="WP_191174143.1">
    <property type="nucleotide sequence ID" value="NZ_JACWMW010000001.1"/>
</dbReference>
<organism evidence="7 8">
    <name type="scientific">Mucilaginibacter rigui</name>
    <dbReference type="NCBI Taxonomy" id="534635"/>
    <lineage>
        <taxon>Bacteria</taxon>
        <taxon>Pseudomonadati</taxon>
        <taxon>Bacteroidota</taxon>
        <taxon>Sphingobacteriia</taxon>
        <taxon>Sphingobacteriales</taxon>
        <taxon>Sphingobacteriaceae</taxon>
        <taxon>Mucilaginibacter</taxon>
    </lineage>
</organism>
<keyword evidence="5" id="KW-0119">Carbohydrate metabolism</keyword>
<evidence type="ECO:0000256" key="4">
    <source>
        <dbReference type="ARBA" id="ARBA00022842"/>
    </source>
</evidence>
<keyword evidence="6" id="KW-0732">Signal</keyword>
<evidence type="ECO:0000256" key="2">
    <source>
        <dbReference type="ARBA" id="ARBA00022723"/>
    </source>
</evidence>
<keyword evidence="4" id="KW-0460">Magnesium</keyword>
<name>A0ABR7X3T4_9SPHI</name>